<organism evidence="6 7">
    <name type="scientific">Monilinia laxa</name>
    <name type="common">Brown rot fungus</name>
    <name type="synonym">Sclerotinia laxa</name>
    <dbReference type="NCBI Taxonomy" id="61186"/>
    <lineage>
        <taxon>Eukaryota</taxon>
        <taxon>Fungi</taxon>
        <taxon>Dikarya</taxon>
        <taxon>Ascomycota</taxon>
        <taxon>Pezizomycotina</taxon>
        <taxon>Leotiomycetes</taxon>
        <taxon>Helotiales</taxon>
        <taxon>Sclerotiniaceae</taxon>
        <taxon>Monilinia</taxon>
    </lineage>
</organism>
<evidence type="ECO:0000313" key="6">
    <source>
        <dbReference type="EMBL" id="KAB8304237.1"/>
    </source>
</evidence>
<comment type="similarity">
    <text evidence="1">Belongs to the oxygen-dependent FAD-linked oxidoreductase family.</text>
</comment>
<evidence type="ECO:0000256" key="3">
    <source>
        <dbReference type="ARBA" id="ARBA00022827"/>
    </source>
</evidence>
<reference evidence="6 7" key="1">
    <citation type="submission" date="2019-06" db="EMBL/GenBank/DDBJ databases">
        <title>Genome Sequence of the Brown Rot Fungal Pathogen Monilinia laxa.</title>
        <authorList>
            <person name="De Miccolis Angelini R.M."/>
            <person name="Landi L."/>
            <person name="Abate D."/>
            <person name="Pollastro S."/>
            <person name="Romanazzi G."/>
            <person name="Faretra F."/>
        </authorList>
    </citation>
    <scope>NUCLEOTIDE SEQUENCE [LARGE SCALE GENOMIC DNA]</scope>
    <source>
        <strain evidence="6 7">Mlax316</strain>
    </source>
</reference>
<evidence type="ECO:0000256" key="4">
    <source>
        <dbReference type="ARBA" id="ARBA00023002"/>
    </source>
</evidence>
<protein>
    <recommendedName>
        <fullName evidence="5">FAD-binding PCMH-type domain-containing protein</fullName>
    </recommendedName>
</protein>
<dbReference type="AlphaFoldDB" id="A0A5N6KKM9"/>
<keyword evidence="3" id="KW-0274">FAD</keyword>
<dbReference type="EMBL" id="VIGI01000001">
    <property type="protein sequence ID" value="KAB8304237.1"/>
    <property type="molecule type" value="Genomic_DNA"/>
</dbReference>
<dbReference type="Pfam" id="PF01565">
    <property type="entry name" value="FAD_binding_4"/>
    <property type="match status" value="1"/>
</dbReference>
<dbReference type="SUPFAM" id="SSF56176">
    <property type="entry name" value="FAD-binding/transporter-associated domain-like"/>
    <property type="match status" value="1"/>
</dbReference>
<dbReference type="InterPro" id="IPR050416">
    <property type="entry name" value="FAD-linked_Oxidoreductase"/>
</dbReference>
<accession>A0A5N6KKM9</accession>
<keyword evidence="2" id="KW-0285">Flavoprotein</keyword>
<dbReference type="Gene3D" id="3.30.465.10">
    <property type="match status" value="2"/>
</dbReference>
<sequence>MKPQVAGYVYPGRSESCCLPAKCIISPTSTEEVSTIMKIISFLHVLSTVRSGSHSPNPNWASIGSNGILISTTNLDTLTVSPDNSIASVGPELKWGAVYEALDPYGVSVAGEVVLASGEIVNANAENNSDLLWALKGGGTNFGDGLFSKLLAWSYILQPATYPDTFAPFATIPNGVVTIPPTNATVNTLTKIFLNTFSPASALHVYRLAASLIMRNSTMKHYPTFLILSTAFTLIN</sequence>
<dbReference type="PROSITE" id="PS51387">
    <property type="entry name" value="FAD_PCMH"/>
    <property type="match status" value="1"/>
</dbReference>
<feature type="domain" description="FAD-binding PCMH-type" evidence="5">
    <location>
        <begin position="16"/>
        <end position="224"/>
    </location>
</feature>
<dbReference type="PANTHER" id="PTHR42973">
    <property type="entry name" value="BINDING OXIDOREDUCTASE, PUTATIVE (AFU_ORTHOLOGUE AFUA_1G17690)-RELATED"/>
    <property type="match status" value="1"/>
</dbReference>
<evidence type="ECO:0000256" key="2">
    <source>
        <dbReference type="ARBA" id="ARBA00022630"/>
    </source>
</evidence>
<evidence type="ECO:0000256" key="1">
    <source>
        <dbReference type="ARBA" id="ARBA00005466"/>
    </source>
</evidence>
<dbReference type="GO" id="GO:0071949">
    <property type="term" value="F:FAD binding"/>
    <property type="evidence" value="ECO:0007669"/>
    <property type="project" value="InterPro"/>
</dbReference>
<gene>
    <name evidence="6" type="ORF">EYC80_003655</name>
</gene>
<keyword evidence="4" id="KW-0560">Oxidoreductase</keyword>
<dbReference type="PANTHER" id="PTHR42973:SF54">
    <property type="entry name" value="FAD-BINDING PCMH-TYPE DOMAIN-CONTAINING PROTEIN"/>
    <property type="match status" value="1"/>
</dbReference>
<dbReference type="InterPro" id="IPR016169">
    <property type="entry name" value="FAD-bd_PCMH_sub2"/>
</dbReference>
<keyword evidence="7" id="KW-1185">Reference proteome</keyword>
<name>A0A5N6KKM9_MONLA</name>
<comment type="caution">
    <text evidence="6">The sequence shown here is derived from an EMBL/GenBank/DDBJ whole genome shotgun (WGS) entry which is preliminary data.</text>
</comment>
<dbReference type="Proteomes" id="UP000326757">
    <property type="component" value="Unassembled WGS sequence"/>
</dbReference>
<dbReference type="GO" id="GO:0016491">
    <property type="term" value="F:oxidoreductase activity"/>
    <property type="evidence" value="ECO:0007669"/>
    <property type="project" value="UniProtKB-KW"/>
</dbReference>
<dbReference type="OrthoDB" id="2151789at2759"/>
<dbReference type="InterPro" id="IPR036318">
    <property type="entry name" value="FAD-bd_PCMH-like_sf"/>
</dbReference>
<proteinExistence type="inferred from homology"/>
<evidence type="ECO:0000313" key="7">
    <source>
        <dbReference type="Proteomes" id="UP000326757"/>
    </source>
</evidence>
<evidence type="ECO:0000259" key="5">
    <source>
        <dbReference type="PROSITE" id="PS51387"/>
    </source>
</evidence>
<dbReference type="InterPro" id="IPR006094">
    <property type="entry name" value="Oxid_FAD_bind_N"/>
</dbReference>
<dbReference type="InterPro" id="IPR016166">
    <property type="entry name" value="FAD-bd_PCMH"/>
</dbReference>